<evidence type="ECO:0000313" key="3">
    <source>
        <dbReference type="EMBL" id="KFD71299.1"/>
    </source>
</evidence>
<dbReference type="EMBL" id="KL367483">
    <property type="protein sequence ID" value="KFD71299.1"/>
    <property type="molecule type" value="Genomic_DNA"/>
</dbReference>
<name>A0A085NPA3_9BILA</name>
<feature type="region of interest" description="Disordered" evidence="1">
    <location>
        <begin position="1"/>
        <end position="21"/>
    </location>
</feature>
<reference evidence="3 4" key="1">
    <citation type="journal article" date="2014" name="Nat. Genet.">
        <title>Genome and transcriptome of the porcine whipworm Trichuris suis.</title>
        <authorList>
            <person name="Jex A.R."/>
            <person name="Nejsum P."/>
            <person name="Schwarz E.M."/>
            <person name="Hu L."/>
            <person name="Young N.D."/>
            <person name="Hall R.S."/>
            <person name="Korhonen P.K."/>
            <person name="Liao S."/>
            <person name="Thamsborg S."/>
            <person name="Xia J."/>
            <person name="Xu P."/>
            <person name="Wang S."/>
            <person name="Scheerlinck J.P."/>
            <person name="Hofmann A."/>
            <person name="Sternberg P.W."/>
            <person name="Wang J."/>
            <person name="Gasser R.B."/>
        </authorList>
    </citation>
    <scope>NUCLEOTIDE SEQUENCE [LARGE SCALE GENOMIC DNA]</scope>
    <source>
        <strain evidence="3">DCEP-RM93F</strain>
        <strain evidence="2">DCEP-RM93M</strain>
    </source>
</reference>
<keyword evidence="4" id="KW-1185">Reference proteome</keyword>
<proteinExistence type="predicted"/>
<dbReference type="Proteomes" id="UP000030758">
    <property type="component" value="Unassembled WGS sequence"/>
</dbReference>
<evidence type="ECO:0000313" key="4">
    <source>
        <dbReference type="Proteomes" id="UP000030764"/>
    </source>
</evidence>
<dbReference type="EMBL" id="KL363199">
    <property type="protein sequence ID" value="KFD55497.1"/>
    <property type="molecule type" value="Genomic_DNA"/>
</dbReference>
<accession>A0A085NPA3</accession>
<dbReference type="Proteomes" id="UP000030764">
    <property type="component" value="Unassembled WGS sequence"/>
</dbReference>
<gene>
    <name evidence="2" type="ORF">M513_03549</name>
    <name evidence="3" type="ORF">M514_03549</name>
</gene>
<organism evidence="3">
    <name type="scientific">Trichuris suis</name>
    <name type="common">pig whipworm</name>
    <dbReference type="NCBI Taxonomy" id="68888"/>
    <lineage>
        <taxon>Eukaryota</taxon>
        <taxon>Metazoa</taxon>
        <taxon>Ecdysozoa</taxon>
        <taxon>Nematoda</taxon>
        <taxon>Enoplea</taxon>
        <taxon>Dorylaimia</taxon>
        <taxon>Trichinellida</taxon>
        <taxon>Trichuridae</taxon>
        <taxon>Trichuris</taxon>
    </lineage>
</organism>
<evidence type="ECO:0000313" key="2">
    <source>
        <dbReference type="EMBL" id="KFD55497.1"/>
    </source>
</evidence>
<dbReference type="AlphaFoldDB" id="A0A085NPA3"/>
<protein>
    <submittedName>
        <fullName evidence="3">Uncharacterized protein</fullName>
    </submittedName>
</protein>
<sequence length="179" mass="20751">MVTSNTTCPGAPPATQKDTDHDILVPADYRSARKKYYFFYGDVKQRVLVRHPRHKRTQAMIFSQQNISLQGRNTISSMVTSNTTCLDAPPAAEENTDDDIFPTGYQSAPEEYYFFYGDVNRSVPWYATCDRRFETPLKPRHFYNERLCKYINGILLATLQKNESKQWTATDECNSKRIR</sequence>
<evidence type="ECO:0000256" key="1">
    <source>
        <dbReference type="SAM" id="MobiDB-lite"/>
    </source>
</evidence>